<evidence type="ECO:0000259" key="9">
    <source>
        <dbReference type="SMART" id="SM01002"/>
    </source>
</evidence>
<dbReference type="GO" id="GO:0016491">
    <property type="term" value="F:oxidoreductase activity"/>
    <property type="evidence" value="ECO:0007669"/>
    <property type="project" value="UniProtKB-KW"/>
</dbReference>
<dbReference type="PROSITE" id="PS00837">
    <property type="entry name" value="ALADH_PNT_2"/>
    <property type="match status" value="1"/>
</dbReference>
<evidence type="ECO:0000256" key="4">
    <source>
        <dbReference type="ARBA" id="ARBA00022857"/>
    </source>
</evidence>
<comment type="catalytic activity">
    <reaction evidence="7">
        <text>NAD(+) + NADPH + H(+)(in) = NADH + NADP(+) + H(+)(out)</text>
        <dbReference type="Rhea" id="RHEA:47992"/>
        <dbReference type="ChEBI" id="CHEBI:15378"/>
        <dbReference type="ChEBI" id="CHEBI:57540"/>
        <dbReference type="ChEBI" id="CHEBI:57783"/>
        <dbReference type="ChEBI" id="CHEBI:57945"/>
        <dbReference type="ChEBI" id="CHEBI:58349"/>
        <dbReference type="EC" id="7.1.1.1"/>
    </reaction>
</comment>
<accession>A0A2X3CP26</accession>
<dbReference type="PANTHER" id="PTHR10160:SF19">
    <property type="entry name" value="PROTON-TRANSLOCATING NAD(P)(+) TRANSHYDROGENASE"/>
    <property type="match status" value="1"/>
</dbReference>
<feature type="region of interest" description="Disordered" evidence="8">
    <location>
        <begin position="85"/>
        <end position="124"/>
    </location>
</feature>
<evidence type="ECO:0000256" key="2">
    <source>
        <dbReference type="ARBA" id="ARBA00005689"/>
    </source>
</evidence>
<keyword evidence="5" id="KW-1278">Translocase</keyword>
<dbReference type="GO" id="GO:0005886">
    <property type="term" value="C:plasma membrane"/>
    <property type="evidence" value="ECO:0007669"/>
    <property type="project" value="TreeGrafter"/>
</dbReference>
<evidence type="ECO:0000256" key="5">
    <source>
        <dbReference type="ARBA" id="ARBA00022967"/>
    </source>
</evidence>
<dbReference type="EMBL" id="UAWN01000011">
    <property type="protein sequence ID" value="SQC14194.1"/>
    <property type="molecule type" value="Genomic_DNA"/>
</dbReference>
<dbReference type="InterPro" id="IPR007698">
    <property type="entry name" value="AlaDH/PNT_NAD(H)-bd"/>
</dbReference>
<dbReference type="PANTHER" id="PTHR10160">
    <property type="entry name" value="NAD(P) TRANSHYDROGENASE"/>
    <property type="match status" value="1"/>
</dbReference>
<evidence type="ECO:0000256" key="6">
    <source>
        <dbReference type="ARBA" id="ARBA00023027"/>
    </source>
</evidence>
<evidence type="ECO:0000313" key="11">
    <source>
        <dbReference type="Proteomes" id="UP000251088"/>
    </source>
</evidence>
<dbReference type="GO" id="GO:0050661">
    <property type="term" value="F:NADP binding"/>
    <property type="evidence" value="ECO:0007669"/>
    <property type="project" value="TreeGrafter"/>
</dbReference>
<reference evidence="10 11" key="1">
    <citation type="submission" date="2018-06" db="EMBL/GenBank/DDBJ databases">
        <authorList>
            <consortium name="Pathogen Informatics"/>
            <person name="Doyle S."/>
        </authorList>
    </citation>
    <scope>NUCLEOTIDE SEQUENCE [LARGE SCALE GENOMIC DNA]</scope>
    <source>
        <strain evidence="10 11">NCTC9128</strain>
    </source>
</reference>
<dbReference type="SMART" id="SM01002">
    <property type="entry name" value="AlaDh_PNT_C"/>
    <property type="match status" value="1"/>
</dbReference>
<dbReference type="Pfam" id="PF01262">
    <property type="entry name" value="AlaDh_PNT_C"/>
    <property type="match status" value="1"/>
</dbReference>
<dbReference type="EC" id="7.1.1.1" evidence="3"/>
<keyword evidence="6" id="KW-0520">NAD</keyword>
<dbReference type="AlphaFoldDB" id="A0A2X3CP26"/>
<comment type="similarity">
    <text evidence="2">Belongs to the AlaDH/PNT family.</text>
</comment>
<protein>
    <recommendedName>
        <fullName evidence="3">proton-translocating NAD(P)(+) transhydrogenase</fullName>
        <ecNumber evidence="3">7.1.1.1</ecNumber>
    </recommendedName>
</protein>
<evidence type="ECO:0000256" key="8">
    <source>
        <dbReference type="SAM" id="MobiDB-lite"/>
    </source>
</evidence>
<organism evidence="10 11">
    <name type="scientific">Klebsiella pneumoniae</name>
    <dbReference type="NCBI Taxonomy" id="573"/>
    <lineage>
        <taxon>Bacteria</taxon>
        <taxon>Pseudomonadati</taxon>
        <taxon>Pseudomonadota</taxon>
        <taxon>Gammaproteobacteria</taxon>
        <taxon>Enterobacterales</taxon>
        <taxon>Enterobacteriaceae</taxon>
        <taxon>Klebsiella/Raoultella group</taxon>
        <taxon>Klebsiella</taxon>
        <taxon>Klebsiella pneumoniae complex</taxon>
    </lineage>
</organism>
<dbReference type="SUPFAM" id="SSF51735">
    <property type="entry name" value="NAD(P)-binding Rossmann-fold domains"/>
    <property type="match status" value="1"/>
</dbReference>
<evidence type="ECO:0000256" key="7">
    <source>
        <dbReference type="ARBA" id="ARBA00048202"/>
    </source>
</evidence>
<sequence>MVIGAGVAGLAAIGAANSLGAIVRAFDTRPEVKEQVQSMGAEFLELDFKEEAGSGDGYAKVMSEAFIKAEMALFAAQAKEVDYHRHHGVNPGQTGAEADHPRNGRLHEIGQRGGRSGLAKRRQL</sequence>
<proteinExistence type="inferred from homology"/>
<dbReference type="InterPro" id="IPR036291">
    <property type="entry name" value="NAD(P)-bd_dom_sf"/>
</dbReference>
<feature type="compositionally biased region" description="Basic and acidic residues" evidence="8">
    <location>
        <begin position="97"/>
        <end position="110"/>
    </location>
</feature>
<evidence type="ECO:0000256" key="1">
    <source>
        <dbReference type="ARBA" id="ARBA00003943"/>
    </source>
</evidence>
<gene>
    <name evidence="10" type="primary">pntA_3</name>
    <name evidence="10" type="ORF">NCTC9128_02276</name>
</gene>
<dbReference type="Gene3D" id="3.40.50.720">
    <property type="entry name" value="NAD(P)-binding Rossmann-like Domain"/>
    <property type="match status" value="1"/>
</dbReference>
<evidence type="ECO:0000313" key="10">
    <source>
        <dbReference type="EMBL" id="SQC14194.1"/>
    </source>
</evidence>
<dbReference type="Proteomes" id="UP000251088">
    <property type="component" value="Unassembled WGS sequence"/>
</dbReference>
<dbReference type="GO" id="GO:0006740">
    <property type="term" value="P:NADPH regeneration"/>
    <property type="evidence" value="ECO:0007669"/>
    <property type="project" value="TreeGrafter"/>
</dbReference>
<feature type="domain" description="Alanine dehydrogenase/pyridine nucleotide transhydrogenase NAD(H)-binding" evidence="9">
    <location>
        <begin position="1"/>
        <end position="110"/>
    </location>
</feature>
<keyword evidence="10" id="KW-0560">Oxidoreductase</keyword>
<dbReference type="GO" id="GO:0008750">
    <property type="term" value="F:proton-translocating NAD(P)+ transhydrogenase activity"/>
    <property type="evidence" value="ECO:0007669"/>
    <property type="project" value="UniProtKB-EC"/>
</dbReference>
<comment type="function">
    <text evidence="1">The transhydrogenation between NADH and NADP is coupled to respiration and ATP hydrolysis and functions as a proton pump across the membrane.</text>
</comment>
<name>A0A2X3CP26_KLEPN</name>
<evidence type="ECO:0000256" key="3">
    <source>
        <dbReference type="ARBA" id="ARBA00012943"/>
    </source>
</evidence>
<keyword evidence="4" id="KW-0521">NADP</keyword>
<dbReference type="InterPro" id="IPR008143">
    <property type="entry name" value="Ala_DH/PNT_CS2"/>
</dbReference>